<feature type="region of interest" description="Disordered" evidence="1">
    <location>
        <begin position="98"/>
        <end position="137"/>
    </location>
</feature>
<feature type="region of interest" description="Disordered" evidence="1">
    <location>
        <begin position="173"/>
        <end position="201"/>
    </location>
</feature>
<accession>A0A9D4FGJ5</accession>
<evidence type="ECO:0000313" key="3">
    <source>
        <dbReference type="Proteomes" id="UP000828390"/>
    </source>
</evidence>
<evidence type="ECO:0000256" key="1">
    <source>
        <dbReference type="SAM" id="MobiDB-lite"/>
    </source>
</evidence>
<proteinExistence type="predicted"/>
<feature type="compositionally biased region" description="Polar residues" evidence="1">
    <location>
        <begin position="106"/>
        <end position="117"/>
    </location>
</feature>
<keyword evidence="3" id="KW-1185">Reference proteome</keyword>
<evidence type="ECO:0000313" key="2">
    <source>
        <dbReference type="EMBL" id="KAH3796256.1"/>
    </source>
</evidence>
<dbReference type="Proteomes" id="UP000828390">
    <property type="component" value="Unassembled WGS sequence"/>
</dbReference>
<comment type="caution">
    <text evidence="2">The sequence shown here is derived from an EMBL/GenBank/DDBJ whole genome shotgun (WGS) entry which is preliminary data.</text>
</comment>
<name>A0A9D4FGJ5_DREPO</name>
<dbReference type="EMBL" id="JAIWYP010000007">
    <property type="protein sequence ID" value="KAH3796256.1"/>
    <property type="molecule type" value="Genomic_DNA"/>
</dbReference>
<reference evidence="2" key="2">
    <citation type="submission" date="2020-11" db="EMBL/GenBank/DDBJ databases">
        <authorList>
            <person name="McCartney M.A."/>
            <person name="Auch B."/>
            <person name="Kono T."/>
            <person name="Mallez S."/>
            <person name="Becker A."/>
            <person name="Gohl D.M."/>
            <person name="Silverstein K.A.T."/>
            <person name="Koren S."/>
            <person name="Bechman K.B."/>
            <person name="Herman A."/>
            <person name="Abrahante J.E."/>
            <person name="Garbe J."/>
        </authorList>
    </citation>
    <scope>NUCLEOTIDE SEQUENCE</scope>
    <source>
        <strain evidence="2">Duluth1</strain>
        <tissue evidence="2">Whole animal</tissue>
    </source>
</reference>
<dbReference type="AlphaFoldDB" id="A0A9D4FGJ5"/>
<sequence>MNSPIKLNSNDFEYLTLSDQEYLFTIERLYLLNSGKLKHFHTLGPWHQVKSRTLNEIIERVATPNPRPCSRGHKKGLWCVQDPDYITGPKILKYQRTTDESLDDSAASTSAQALDTSTDSDRSRTPKPPKVPKNKYSIPRKYQVIPKPSPWIVMEPSKKKNFICDDPPDPSYVREKSMSLPRSAPVRRSTARSRVSWPGTGASERYTMSPFSTSVSHNELEQIVERVTRPTHASKGGVDLQEKFRNKDYVYGSRACTPNIDHIAKPTISSRGGKDIAEKFENKDYVYGSKTVDPDSLNTIVDRITRPTVASTGGAGQERKYTDFVYGEQKVSKDEMETIVDRITKPTISSRGGVDLADKEFIYIQQPKVKTNIIIPGLEKKFIGRKKLSADEMNEVIERLTKLTPAYKAKFAINPNVWKDESARTGPAHQREAIAV</sequence>
<protein>
    <submittedName>
        <fullName evidence="2">Uncharacterized protein</fullName>
    </submittedName>
</protein>
<reference evidence="2" key="1">
    <citation type="journal article" date="2019" name="bioRxiv">
        <title>The Genome of the Zebra Mussel, Dreissena polymorpha: A Resource for Invasive Species Research.</title>
        <authorList>
            <person name="McCartney M.A."/>
            <person name="Auch B."/>
            <person name="Kono T."/>
            <person name="Mallez S."/>
            <person name="Zhang Y."/>
            <person name="Obille A."/>
            <person name="Becker A."/>
            <person name="Abrahante J.E."/>
            <person name="Garbe J."/>
            <person name="Badalamenti J.P."/>
            <person name="Herman A."/>
            <person name="Mangelson H."/>
            <person name="Liachko I."/>
            <person name="Sullivan S."/>
            <person name="Sone E.D."/>
            <person name="Koren S."/>
            <person name="Silverstein K.A.T."/>
            <person name="Beckman K.B."/>
            <person name="Gohl D.M."/>
        </authorList>
    </citation>
    <scope>NUCLEOTIDE SEQUENCE</scope>
    <source>
        <strain evidence="2">Duluth1</strain>
        <tissue evidence="2">Whole animal</tissue>
    </source>
</reference>
<gene>
    <name evidence="2" type="ORF">DPMN_149824</name>
</gene>
<dbReference type="OrthoDB" id="6044504at2759"/>
<organism evidence="2 3">
    <name type="scientific">Dreissena polymorpha</name>
    <name type="common">Zebra mussel</name>
    <name type="synonym">Mytilus polymorpha</name>
    <dbReference type="NCBI Taxonomy" id="45954"/>
    <lineage>
        <taxon>Eukaryota</taxon>
        <taxon>Metazoa</taxon>
        <taxon>Spiralia</taxon>
        <taxon>Lophotrochozoa</taxon>
        <taxon>Mollusca</taxon>
        <taxon>Bivalvia</taxon>
        <taxon>Autobranchia</taxon>
        <taxon>Heteroconchia</taxon>
        <taxon>Euheterodonta</taxon>
        <taxon>Imparidentia</taxon>
        <taxon>Neoheterodontei</taxon>
        <taxon>Myida</taxon>
        <taxon>Dreissenoidea</taxon>
        <taxon>Dreissenidae</taxon>
        <taxon>Dreissena</taxon>
    </lineage>
</organism>